<accession>A0A8J4A649</accession>
<protein>
    <recommendedName>
        <fullName evidence="4">XRE family transcriptional regulator</fullName>
    </recommendedName>
</protein>
<feature type="compositionally biased region" description="Basic and acidic residues" evidence="1">
    <location>
        <begin position="67"/>
        <end position="83"/>
    </location>
</feature>
<evidence type="ECO:0000313" key="2">
    <source>
        <dbReference type="EMBL" id="GIJ74565.1"/>
    </source>
</evidence>
<feature type="region of interest" description="Disordered" evidence="1">
    <location>
        <begin position="61"/>
        <end position="100"/>
    </location>
</feature>
<gene>
    <name evidence="2" type="ORF">Voc01_094820</name>
</gene>
<name>A0A8J4A649_9ACTN</name>
<organism evidence="2 3">
    <name type="scientific">Virgisporangium ochraceum</name>
    <dbReference type="NCBI Taxonomy" id="65505"/>
    <lineage>
        <taxon>Bacteria</taxon>
        <taxon>Bacillati</taxon>
        <taxon>Actinomycetota</taxon>
        <taxon>Actinomycetes</taxon>
        <taxon>Micromonosporales</taxon>
        <taxon>Micromonosporaceae</taxon>
        <taxon>Virgisporangium</taxon>
    </lineage>
</organism>
<proteinExistence type="predicted"/>
<evidence type="ECO:0000313" key="3">
    <source>
        <dbReference type="Proteomes" id="UP000635606"/>
    </source>
</evidence>
<keyword evidence="3" id="KW-1185">Reference proteome</keyword>
<reference evidence="2" key="1">
    <citation type="submission" date="2021-01" db="EMBL/GenBank/DDBJ databases">
        <title>Whole genome shotgun sequence of Virgisporangium ochraceum NBRC 16418.</title>
        <authorList>
            <person name="Komaki H."/>
            <person name="Tamura T."/>
        </authorList>
    </citation>
    <scope>NUCLEOTIDE SEQUENCE</scope>
    <source>
        <strain evidence="2">NBRC 16418</strain>
    </source>
</reference>
<evidence type="ECO:0008006" key="4">
    <source>
        <dbReference type="Google" id="ProtNLM"/>
    </source>
</evidence>
<comment type="caution">
    <text evidence="2">The sequence shown here is derived from an EMBL/GenBank/DDBJ whole genome shotgun (WGS) entry which is preliminary data.</text>
</comment>
<dbReference type="PANTHER" id="PTHR35010">
    <property type="entry name" value="BLL4672 PROTEIN-RELATED"/>
    <property type="match status" value="1"/>
</dbReference>
<dbReference type="Proteomes" id="UP000635606">
    <property type="component" value="Unassembled WGS sequence"/>
</dbReference>
<evidence type="ECO:0000256" key="1">
    <source>
        <dbReference type="SAM" id="MobiDB-lite"/>
    </source>
</evidence>
<dbReference type="AlphaFoldDB" id="A0A8J4A649"/>
<sequence>MDNRAEVHEFPTSRRAKITPELAGLPSVGVRRVPGLRRAEVATLAGMSVEYHSTLERFAGAARRARPPPDHLRGRARLADRARARPARLVGRHPGAAPIM</sequence>
<dbReference type="PANTHER" id="PTHR35010:SF2">
    <property type="entry name" value="BLL4672 PROTEIN"/>
    <property type="match status" value="1"/>
</dbReference>
<dbReference type="EMBL" id="BOPH01000140">
    <property type="protein sequence ID" value="GIJ74565.1"/>
    <property type="molecule type" value="Genomic_DNA"/>
</dbReference>